<reference evidence="6 7" key="1">
    <citation type="submission" date="2020-08" db="EMBL/GenBank/DDBJ databases">
        <title>Genomic Encyclopedia of Type Strains, Phase IV (KMG-IV): sequencing the most valuable type-strain genomes for metagenomic binning, comparative biology and taxonomic classification.</title>
        <authorList>
            <person name="Goeker M."/>
        </authorList>
    </citation>
    <scope>NUCLEOTIDE SEQUENCE [LARGE SCALE GENOMIC DNA]</scope>
    <source>
        <strain evidence="6 7">DSM 103737</strain>
    </source>
</reference>
<keyword evidence="3 6" id="KW-0238">DNA-binding</keyword>
<comment type="caution">
    <text evidence="6">The sequence shown here is derived from an EMBL/GenBank/DDBJ whole genome shotgun (WGS) entry which is preliminary data.</text>
</comment>
<dbReference type="PANTHER" id="PTHR30537:SF26">
    <property type="entry name" value="GLYCINE CLEAVAGE SYSTEM TRANSCRIPTIONAL ACTIVATOR"/>
    <property type="match status" value="1"/>
</dbReference>
<dbReference type="PRINTS" id="PR00039">
    <property type="entry name" value="HTHLYSR"/>
</dbReference>
<dbReference type="FunFam" id="1.10.10.10:FF:000001">
    <property type="entry name" value="LysR family transcriptional regulator"/>
    <property type="match status" value="1"/>
</dbReference>
<dbReference type="PROSITE" id="PS50931">
    <property type="entry name" value="HTH_LYSR"/>
    <property type="match status" value="1"/>
</dbReference>
<dbReference type="RefSeq" id="WP_019400144.1">
    <property type="nucleotide sequence ID" value="NZ_JACIEN010000004.1"/>
</dbReference>
<keyword evidence="2" id="KW-0805">Transcription regulation</keyword>
<evidence type="ECO:0000256" key="4">
    <source>
        <dbReference type="ARBA" id="ARBA00023163"/>
    </source>
</evidence>
<feature type="domain" description="HTH lysR-type" evidence="5">
    <location>
        <begin position="3"/>
        <end position="60"/>
    </location>
</feature>
<dbReference type="PANTHER" id="PTHR30537">
    <property type="entry name" value="HTH-TYPE TRANSCRIPTIONAL REGULATOR"/>
    <property type="match status" value="1"/>
</dbReference>
<comment type="similarity">
    <text evidence="1">Belongs to the LysR transcriptional regulatory family.</text>
</comment>
<proteinExistence type="inferred from homology"/>
<accession>A0A840C5B7</accession>
<dbReference type="Pfam" id="PF03466">
    <property type="entry name" value="LysR_substrate"/>
    <property type="match status" value="1"/>
</dbReference>
<dbReference type="SUPFAM" id="SSF46785">
    <property type="entry name" value="Winged helix' DNA-binding domain"/>
    <property type="match status" value="1"/>
</dbReference>
<evidence type="ECO:0000256" key="1">
    <source>
        <dbReference type="ARBA" id="ARBA00009437"/>
    </source>
</evidence>
<dbReference type="InterPro" id="IPR000847">
    <property type="entry name" value="LysR_HTH_N"/>
</dbReference>
<dbReference type="Gene3D" id="1.10.10.10">
    <property type="entry name" value="Winged helix-like DNA-binding domain superfamily/Winged helix DNA-binding domain"/>
    <property type="match status" value="1"/>
</dbReference>
<keyword evidence="7" id="KW-1185">Reference proteome</keyword>
<protein>
    <submittedName>
        <fullName evidence="6">DNA-binding transcriptional LysR family regulator</fullName>
    </submittedName>
</protein>
<dbReference type="GO" id="GO:0043565">
    <property type="term" value="F:sequence-specific DNA binding"/>
    <property type="evidence" value="ECO:0007669"/>
    <property type="project" value="TreeGrafter"/>
</dbReference>
<dbReference type="Pfam" id="PF00126">
    <property type="entry name" value="HTH_1"/>
    <property type="match status" value="1"/>
</dbReference>
<evidence type="ECO:0000313" key="6">
    <source>
        <dbReference type="EMBL" id="MBB4018649.1"/>
    </source>
</evidence>
<dbReference type="GO" id="GO:0003700">
    <property type="term" value="F:DNA-binding transcription factor activity"/>
    <property type="evidence" value="ECO:0007669"/>
    <property type="project" value="InterPro"/>
</dbReference>
<dbReference type="EMBL" id="JACIEN010000004">
    <property type="protein sequence ID" value="MBB4018649.1"/>
    <property type="molecule type" value="Genomic_DNA"/>
</dbReference>
<keyword evidence="4" id="KW-0804">Transcription</keyword>
<dbReference type="GO" id="GO:0006351">
    <property type="term" value="P:DNA-templated transcription"/>
    <property type="evidence" value="ECO:0007669"/>
    <property type="project" value="TreeGrafter"/>
</dbReference>
<dbReference type="InterPro" id="IPR058163">
    <property type="entry name" value="LysR-type_TF_proteobact-type"/>
</dbReference>
<sequence>MYLPYRAISAFHATARWRSLTKAAEELGVTPSAISQQVQFLETHLGTSLLTRRGRGIALTEAGERYFEMIDPGIERIATATRNMRGYNAVTVLTVRAAPTLATKCLLPALAGFLDDNPDLEVRIDATNEPTDFAREGVDLELRHGEGRWPGLFVDPVYEETVMPLCAPQLAPPGSLGAEDLFGFRLIQSVKTLVQWPDWFRHAGIDMPSRVRRVLFDRSYMTIEAAADGMGIALESDLTTWRERRDGRLVCPMREPLPMRMVSQWFVCPHQNLRHRKVQVFIAWAREVLSRQPGGGRRP</sequence>
<dbReference type="InterPro" id="IPR036388">
    <property type="entry name" value="WH-like_DNA-bd_sf"/>
</dbReference>
<evidence type="ECO:0000259" key="5">
    <source>
        <dbReference type="PROSITE" id="PS50931"/>
    </source>
</evidence>
<evidence type="ECO:0000256" key="2">
    <source>
        <dbReference type="ARBA" id="ARBA00023015"/>
    </source>
</evidence>
<dbReference type="Proteomes" id="UP000577362">
    <property type="component" value="Unassembled WGS sequence"/>
</dbReference>
<evidence type="ECO:0000313" key="7">
    <source>
        <dbReference type="Proteomes" id="UP000577362"/>
    </source>
</evidence>
<gene>
    <name evidence="6" type="ORF">GGR16_003696</name>
</gene>
<dbReference type="InterPro" id="IPR036390">
    <property type="entry name" value="WH_DNA-bd_sf"/>
</dbReference>
<organism evidence="6 7">
    <name type="scientific">Chelatococcus caeni</name>
    <dbReference type="NCBI Taxonomy" id="1348468"/>
    <lineage>
        <taxon>Bacteria</taxon>
        <taxon>Pseudomonadati</taxon>
        <taxon>Pseudomonadota</taxon>
        <taxon>Alphaproteobacteria</taxon>
        <taxon>Hyphomicrobiales</taxon>
        <taxon>Chelatococcaceae</taxon>
        <taxon>Chelatococcus</taxon>
    </lineage>
</organism>
<dbReference type="CDD" id="cd08432">
    <property type="entry name" value="PBP2_GcdR_TrpI_HvrB_AmpR_like"/>
    <property type="match status" value="1"/>
</dbReference>
<dbReference type="Gene3D" id="3.40.190.10">
    <property type="entry name" value="Periplasmic binding protein-like II"/>
    <property type="match status" value="2"/>
</dbReference>
<dbReference type="AlphaFoldDB" id="A0A840C5B7"/>
<dbReference type="SUPFAM" id="SSF53850">
    <property type="entry name" value="Periplasmic binding protein-like II"/>
    <property type="match status" value="1"/>
</dbReference>
<name>A0A840C5B7_9HYPH</name>
<dbReference type="InterPro" id="IPR005119">
    <property type="entry name" value="LysR_subst-bd"/>
</dbReference>
<evidence type="ECO:0000256" key="3">
    <source>
        <dbReference type="ARBA" id="ARBA00023125"/>
    </source>
</evidence>